<name>W3XK00_PESFW</name>
<evidence type="ECO:0000256" key="1">
    <source>
        <dbReference type="SAM" id="SignalP"/>
    </source>
</evidence>
<dbReference type="HOGENOM" id="CLU_2109864_0_0_1"/>
<protein>
    <submittedName>
        <fullName evidence="2">Uncharacterized protein</fullName>
    </submittedName>
</protein>
<dbReference type="AlphaFoldDB" id="W3XK00"/>
<keyword evidence="3" id="KW-1185">Reference proteome</keyword>
<evidence type="ECO:0000313" key="3">
    <source>
        <dbReference type="Proteomes" id="UP000030651"/>
    </source>
</evidence>
<dbReference type="InParanoid" id="W3XK00"/>
<proteinExistence type="predicted"/>
<dbReference type="OrthoDB" id="3434855at2759"/>
<dbReference type="Proteomes" id="UP000030651">
    <property type="component" value="Unassembled WGS sequence"/>
</dbReference>
<dbReference type="GeneID" id="19268820"/>
<feature type="chain" id="PRO_5004834697" evidence="1">
    <location>
        <begin position="19"/>
        <end position="115"/>
    </location>
</feature>
<dbReference type="KEGG" id="pfy:PFICI_03807"/>
<keyword evidence="1" id="KW-0732">Signal</keyword>
<gene>
    <name evidence="2" type="ORF">PFICI_03807</name>
</gene>
<dbReference type="RefSeq" id="XP_007830579.1">
    <property type="nucleotide sequence ID" value="XM_007832388.1"/>
</dbReference>
<accession>W3XK00</accession>
<evidence type="ECO:0000313" key="2">
    <source>
        <dbReference type="EMBL" id="ETS85782.1"/>
    </source>
</evidence>
<feature type="signal peptide" evidence="1">
    <location>
        <begin position="1"/>
        <end position="18"/>
    </location>
</feature>
<sequence>MALKHFILVALAATATHAVPNAELGETDNKVLVARTCDYDVDCKSATGSGIEAGKYCGFCKQVRPNYVADHIYQINGKSGAKSCCDYGYSTACADRWKVVKPNVEVNCKNSGKGY</sequence>
<dbReference type="eggNOG" id="ENOG502TGNT">
    <property type="taxonomic scope" value="Eukaryota"/>
</dbReference>
<dbReference type="EMBL" id="KI912110">
    <property type="protein sequence ID" value="ETS85782.1"/>
    <property type="molecule type" value="Genomic_DNA"/>
</dbReference>
<reference evidence="3" key="1">
    <citation type="journal article" date="2015" name="BMC Genomics">
        <title>Genomic and transcriptomic analysis of the endophytic fungus Pestalotiopsis fici reveals its lifestyle and high potential for synthesis of natural products.</title>
        <authorList>
            <person name="Wang X."/>
            <person name="Zhang X."/>
            <person name="Liu L."/>
            <person name="Xiang M."/>
            <person name="Wang W."/>
            <person name="Sun X."/>
            <person name="Che Y."/>
            <person name="Guo L."/>
            <person name="Liu G."/>
            <person name="Guo L."/>
            <person name="Wang C."/>
            <person name="Yin W.B."/>
            <person name="Stadler M."/>
            <person name="Zhang X."/>
            <person name="Liu X."/>
        </authorList>
    </citation>
    <scope>NUCLEOTIDE SEQUENCE [LARGE SCALE GENOMIC DNA]</scope>
    <source>
        <strain evidence="3">W106-1 / CGMCC3.15140</strain>
    </source>
</reference>
<organism evidence="2 3">
    <name type="scientific">Pestalotiopsis fici (strain W106-1 / CGMCC3.15140)</name>
    <dbReference type="NCBI Taxonomy" id="1229662"/>
    <lineage>
        <taxon>Eukaryota</taxon>
        <taxon>Fungi</taxon>
        <taxon>Dikarya</taxon>
        <taxon>Ascomycota</taxon>
        <taxon>Pezizomycotina</taxon>
        <taxon>Sordariomycetes</taxon>
        <taxon>Xylariomycetidae</taxon>
        <taxon>Amphisphaeriales</taxon>
        <taxon>Sporocadaceae</taxon>
        <taxon>Pestalotiopsis</taxon>
    </lineage>
</organism>